<reference evidence="3" key="1">
    <citation type="submission" date="2016-06" db="UniProtKB">
        <authorList>
            <consortium name="WormBaseParasite"/>
        </authorList>
    </citation>
    <scope>IDENTIFICATION</scope>
</reference>
<reference evidence="1 2" key="2">
    <citation type="submission" date="2018-11" db="EMBL/GenBank/DDBJ databases">
        <authorList>
            <consortium name="Pathogen Informatics"/>
        </authorList>
    </citation>
    <scope>NUCLEOTIDE SEQUENCE [LARGE SCALE GENOMIC DNA]</scope>
</reference>
<accession>A0A183DWK6</accession>
<protein>
    <submittedName>
        <fullName evidence="3">Tektin</fullName>
    </submittedName>
</protein>
<evidence type="ECO:0000313" key="3">
    <source>
        <dbReference type="WBParaSite" id="GPUH_0001311101-mRNA-1"/>
    </source>
</evidence>
<dbReference type="WBParaSite" id="GPUH_0001311101-mRNA-1">
    <property type="protein sequence ID" value="GPUH_0001311101-mRNA-1"/>
    <property type="gene ID" value="GPUH_0001311101"/>
</dbReference>
<evidence type="ECO:0000313" key="1">
    <source>
        <dbReference type="EMBL" id="VDN21648.1"/>
    </source>
</evidence>
<sequence>MAVTRVRLEAELEAVRDTTVALLETLKTINIDAKVAKVEEFKERVADSAAKIGESVATIHPSVHEQVTAEDCRSSR</sequence>
<organism evidence="3">
    <name type="scientific">Gongylonema pulchrum</name>
    <dbReference type="NCBI Taxonomy" id="637853"/>
    <lineage>
        <taxon>Eukaryota</taxon>
        <taxon>Metazoa</taxon>
        <taxon>Ecdysozoa</taxon>
        <taxon>Nematoda</taxon>
        <taxon>Chromadorea</taxon>
        <taxon>Rhabditida</taxon>
        <taxon>Spirurina</taxon>
        <taxon>Spiruromorpha</taxon>
        <taxon>Spiruroidea</taxon>
        <taxon>Gongylonematidae</taxon>
        <taxon>Gongylonema</taxon>
    </lineage>
</organism>
<dbReference type="EMBL" id="UYRT01079912">
    <property type="protein sequence ID" value="VDN21648.1"/>
    <property type="molecule type" value="Genomic_DNA"/>
</dbReference>
<evidence type="ECO:0000313" key="2">
    <source>
        <dbReference type="Proteomes" id="UP000271098"/>
    </source>
</evidence>
<proteinExistence type="predicted"/>
<dbReference type="AlphaFoldDB" id="A0A183DWK6"/>
<gene>
    <name evidence="1" type="ORF">GPUH_LOCUS13097</name>
</gene>
<dbReference type="Proteomes" id="UP000271098">
    <property type="component" value="Unassembled WGS sequence"/>
</dbReference>
<keyword evidence="2" id="KW-1185">Reference proteome</keyword>
<name>A0A183DWK6_9BILA</name>